<dbReference type="InterPro" id="IPR042231">
    <property type="entry name" value="Cho/carn_acyl_trans_2"/>
</dbReference>
<evidence type="ECO:0000256" key="2">
    <source>
        <dbReference type="ARBA" id="ARBA00022679"/>
    </source>
</evidence>
<protein>
    <submittedName>
        <fullName evidence="6">Carnitine O-acetyltransferase</fullName>
    </submittedName>
</protein>
<keyword evidence="3" id="KW-0012">Acyltransferase</keyword>
<dbReference type="STRING" id="104421.E1ZV70"/>
<dbReference type="EMBL" id="GL434441">
    <property type="protein sequence ID" value="EFN74929.1"/>
    <property type="molecule type" value="Genomic_DNA"/>
</dbReference>
<evidence type="ECO:0000313" key="6">
    <source>
        <dbReference type="EMBL" id="EFN74929.1"/>
    </source>
</evidence>
<feature type="active site" description="Proton acceptor" evidence="4">
    <location>
        <position position="411"/>
    </location>
</feature>
<dbReference type="AlphaFoldDB" id="E1ZV70"/>
<dbReference type="GO" id="GO:0019254">
    <property type="term" value="P:carnitine metabolic process, CoA-linked"/>
    <property type="evidence" value="ECO:0007669"/>
    <property type="project" value="TreeGrafter"/>
</dbReference>
<dbReference type="InterPro" id="IPR023213">
    <property type="entry name" value="CAT-like_dom_sf"/>
</dbReference>
<dbReference type="GO" id="GO:0005777">
    <property type="term" value="C:peroxisome"/>
    <property type="evidence" value="ECO:0007669"/>
    <property type="project" value="TreeGrafter"/>
</dbReference>
<reference evidence="6 7" key="1">
    <citation type="journal article" date="2010" name="Science">
        <title>Genomic comparison of the ants Camponotus floridanus and Harpegnathos saltator.</title>
        <authorList>
            <person name="Bonasio R."/>
            <person name="Zhang G."/>
            <person name="Ye C."/>
            <person name="Mutti N.S."/>
            <person name="Fang X."/>
            <person name="Qin N."/>
            <person name="Donahue G."/>
            <person name="Yang P."/>
            <person name="Li Q."/>
            <person name="Li C."/>
            <person name="Zhang P."/>
            <person name="Huang Z."/>
            <person name="Berger S.L."/>
            <person name="Reinberg D."/>
            <person name="Wang J."/>
            <person name="Liebig J."/>
        </authorList>
    </citation>
    <scope>NUCLEOTIDE SEQUENCE [LARGE SCALE GENOMIC DNA]</scope>
    <source>
        <strain evidence="7">C129</strain>
    </source>
</reference>
<keyword evidence="2 6" id="KW-0808">Transferase</keyword>
<dbReference type="InterPro" id="IPR039551">
    <property type="entry name" value="Cho/carn_acyl_trans"/>
</dbReference>
<dbReference type="PROSITE" id="PS00439">
    <property type="entry name" value="ACYLTRANSF_C_1"/>
    <property type="match status" value="1"/>
</dbReference>
<evidence type="ECO:0000256" key="1">
    <source>
        <dbReference type="ARBA" id="ARBA00005232"/>
    </source>
</evidence>
<evidence type="ECO:0000259" key="5">
    <source>
        <dbReference type="Pfam" id="PF00755"/>
    </source>
</evidence>
<dbReference type="Proteomes" id="UP000000311">
    <property type="component" value="Unassembled WGS sequence"/>
</dbReference>
<dbReference type="OMA" id="FRMYNIC"/>
<organism evidence="7">
    <name type="scientific">Camponotus floridanus</name>
    <name type="common">Florida carpenter ant</name>
    <dbReference type="NCBI Taxonomy" id="104421"/>
    <lineage>
        <taxon>Eukaryota</taxon>
        <taxon>Metazoa</taxon>
        <taxon>Ecdysozoa</taxon>
        <taxon>Arthropoda</taxon>
        <taxon>Hexapoda</taxon>
        <taxon>Insecta</taxon>
        <taxon>Pterygota</taxon>
        <taxon>Neoptera</taxon>
        <taxon>Endopterygota</taxon>
        <taxon>Hymenoptera</taxon>
        <taxon>Apocrita</taxon>
        <taxon>Aculeata</taxon>
        <taxon>Formicoidea</taxon>
        <taxon>Formicidae</taxon>
        <taxon>Formicinae</taxon>
        <taxon>Camponotus</taxon>
    </lineage>
</organism>
<dbReference type="PANTHER" id="PTHR22589">
    <property type="entry name" value="CARNITINE O-ACYLTRANSFERASE"/>
    <property type="match status" value="1"/>
</dbReference>
<dbReference type="GO" id="GO:0004092">
    <property type="term" value="F:carnitine O-acetyltransferase activity"/>
    <property type="evidence" value="ECO:0007669"/>
    <property type="project" value="TreeGrafter"/>
</dbReference>
<dbReference type="InParanoid" id="E1ZV70"/>
<sequence>MGEPSSIGVADYQELYTLASAHLTRTAHRPPRGNSPTLVSIREITTKPRPVLIAALPPQRAVCTSFFCCAAITITTVGLASSFLEKPTMYKVLSNVSKYTVHNELYKIPSFLRGSSITTLNLNKQPLPKQPVPDLKQTAQRYLRSLKPLLTNEEHKNTERIVNKFISNTGLGPQLHAKLLERYENTDNWMKDWWLQVAYLGYRIPVIVHSSPGTVGPPIILNRPEDVGKMKQEMARNDPLDMQPYGMILGTHRQPNKMVDKLLHTDEAKHIIIISNNHFFKLCVVDENGILSEGKLVTAIKDIADRSCMPGKPVGILTGNDRDTWAKDHNLLLELGNNRSIIKDIETSLFILCLDKNIPKDAFKEKNNASVRALQSITGINSCLNAGNRWHDKTLQNIISADGYIGMEYEHSPCEGTPVAVLHDYVLKYIAGKENSAKCGDTKDFPRAELLKFEINNVIENAIEKATDAVDKLSNDLDMECFTFDKFGSDAIKAIKLSPDSFIQIAMQVTFYNLLKKPPAHYESAALRRFINSRTECIRSTCTESVEFAEMLCYDAGCKTKAQKKEIMIKAINAHKELAGQAAIGQGVDRHLFGLKMIAQSEGIELPELYKDIGYTKSIYFNLTSSQVPFTTASFMCYGPVVPDGYACCYNPRPKDILFSCSSFKSCEKTNTKDFAHVLQQTLCDMRDIGSE</sequence>
<dbReference type="PANTHER" id="PTHR22589:SF103">
    <property type="entry name" value="CARNITINE O-ACETYL-TRANSFERASE, ISOFORM A-RELATED"/>
    <property type="match status" value="1"/>
</dbReference>
<dbReference type="Gene3D" id="3.30.559.10">
    <property type="entry name" value="Chloramphenicol acetyltransferase-like domain"/>
    <property type="match status" value="1"/>
</dbReference>
<name>E1ZV70_CAMFO</name>
<feature type="domain" description="Choline/carnitine acyltransferase" evidence="5">
    <location>
        <begin position="131"/>
        <end position="681"/>
    </location>
</feature>
<accession>E1ZV70</accession>
<dbReference type="Gene3D" id="3.30.559.70">
    <property type="entry name" value="Choline/Carnitine o-acyltransferase, domain 2"/>
    <property type="match status" value="1"/>
</dbReference>
<dbReference type="InterPro" id="IPR000542">
    <property type="entry name" value="Carn_acyl_trans"/>
</dbReference>
<evidence type="ECO:0000256" key="3">
    <source>
        <dbReference type="ARBA" id="ARBA00023315"/>
    </source>
</evidence>
<gene>
    <name evidence="6" type="ORF">EAG_09449</name>
</gene>
<evidence type="ECO:0000256" key="4">
    <source>
        <dbReference type="PIRSR" id="PIRSR600542-1"/>
    </source>
</evidence>
<dbReference type="SUPFAM" id="SSF52777">
    <property type="entry name" value="CoA-dependent acyltransferases"/>
    <property type="match status" value="2"/>
</dbReference>
<dbReference type="OrthoDB" id="240216at2759"/>
<comment type="similarity">
    <text evidence="1">Belongs to the carnitine/choline acetyltransferase family.</text>
</comment>
<dbReference type="Pfam" id="PF00755">
    <property type="entry name" value="Carn_acyltransf"/>
    <property type="match status" value="1"/>
</dbReference>
<evidence type="ECO:0000313" key="7">
    <source>
        <dbReference type="Proteomes" id="UP000000311"/>
    </source>
</evidence>
<dbReference type="FunCoup" id="E1ZV70">
    <property type="interactions" value="754"/>
</dbReference>
<proteinExistence type="inferred from homology"/>
<keyword evidence="7" id="KW-1185">Reference proteome</keyword>